<sequence>MGKHNTIGKMGEDLAVKHLKDRGYRIICRNYRYRKAETDIIARKNDILSIVEVKSRSADFLEDISGAVNAKKIKLLVMAADHFVNSEALNVEVRFDIITIRELQGTYQLEHIQNAFYHF</sequence>
<dbReference type="InterPro" id="IPR003509">
    <property type="entry name" value="UPF0102_YraN-like"/>
</dbReference>
<dbReference type="InterPro" id="IPR011856">
    <property type="entry name" value="tRNA_endonuc-like_dom_sf"/>
</dbReference>
<keyword evidence="3" id="KW-0255">Endonuclease</keyword>
<keyword evidence="3" id="KW-0378">Hydrolase</keyword>
<gene>
    <name evidence="3" type="ORF">GTQ38_01625</name>
</gene>
<comment type="similarity">
    <text evidence="1 2">Belongs to the UPF0102 family.</text>
</comment>
<accession>A0A6L9E7U8</accession>
<evidence type="ECO:0000256" key="2">
    <source>
        <dbReference type="HAMAP-Rule" id="MF_00048"/>
    </source>
</evidence>
<evidence type="ECO:0000313" key="3">
    <source>
        <dbReference type="EMBL" id="NAS10682.1"/>
    </source>
</evidence>
<reference evidence="3 4" key="1">
    <citation type="submission" date="2020-01" db="EMBL/GenBank/DDBJ databases">
        <title>Bacteria diversity of Porities sp.</title>
        <authorList>
            <person name="Wang G."/>
        </authorList>
    </citation>
    <scope>NUCLEOTIDE SEQUENCE [LARGE SCALE GENOMIC DNA]</scope>
    <source>
        <strain evidence="3 4">R33</strain>
    </source>
</reference>
<comment type="caution">
    <text evidence="3">The sequence shown here is derived from an EMBL/GenBank/DDBJ whole genome shotgun (WGS) entry which is preliminary data.</text>
</comment>
<dbReference type="SUPFAM" id="SSF52980">
    <property type="entry name" value="Restriction endonuclease-like"/>
    <property type="match status" value="1"/>
</dbReference>
<evidence type="ECO:0000313" key="4">
    <source>
        <dbReference type="Proteomes" id="UP000475249"/>
    </source>
</evidence>
<dbReference type="PANTHER" id="PTHR34039">
    <property type="entry name" value="UPF0102 PROTEIN YRAN"/>
    <property type="match status" value="1"/>
</dbReference>
<proteinExistence type="inferred from homology"/>
<dbReference type="Proteomes" id="UP000475249">
    <property type="component" value="Unassembled WGS sequence"/>
</dbReference>
<name>A0A6L9E7U8_9FLAO</name>
<dbReference type="RefSeq" id="WP_161433478.1">
    <property type="nucleotide sequence ID" value="NZ_WXYO01000001.1"/>
</dbReference>
<dbReference type="InterPro" id="IPR011335">
    <property type="entry name" value="Restrct_endonuc-II-like"/>
</dbReference>
<keyword evidence="4" id="KW-1185">Reference proteome</keyword>
<dbReference type="GO" id="GO:0003676">
    <property type="term" value="F:nucleic acid binding"/>
    <property type="evidence" value="ECO:0007669"/>
    <property type="project" value="InterPro"/>
</dbReference>
<dbReference type="Gene3D" id="3.40.1350.10">
    <property type="match status" value="1"/>
</dbReference>
<evidence type="ECO:0000256" key="1">
    <source>
        <dbReference type="ARBA" id="ARBA00006738"/>
    </source>
</evidence>
<dbReference type="PANTHER" id="PTHR34039:SF1">
    <property type="entry name" value="UPF0102 PROTEIN YRAN"/>
    <property type="match status" value="1"/>
</dbReference>
<dbReference type="EMBL" id="WXYO01000001">
    <property type="protein sequence ID" value="NAS10682.1"/>
    <property type="molecule type" value="Genomic_DNA"/>
</dbReference>
<dbReference type="HAMAP" id="MF_00048">
    <property type="entry name" value="UPF0102"/>
    <property type="match status" value="1"/>
</dbReference>
<organism evidence="3 4">
    <name type="scientific">Poritiphilus flavus</name>
    <dbReference type="NCBI Taxonomy" id="2697053"/>
    <lineage>
        <taxon>Bacteria</taxon>
        <taxon>Pseudomonadati</taxon>
        <taxon>Bacteroidota</taxon>
        <taxon>Flavobacteriia</taxon>
        <taxon>Flavobacteriales</taxon>
        <taxon>Flavobacteriaceae</taxon>
        <taxon>Poritiphilus</taxon>
    </lineage>
</organism>
<protein>
    <recommendedName>
        <fullName evidence="2">UPF0102 protein GTQ38_01625</fullName>
    </recommendedName>
</protein>
<dbReference type="AlphaFoldDB" id="A0A6L9E7U8"/>
<dbReference type="GO" id="GO:0004519">
    <property type="term" value="F:endonuclease activity"/>
    <property type="evidence" value="ECO:0007669"/>
    <property type="project" value="UniProtKB-KW"/>
</dbReference>
<dbReference type="Pfam" id="PF02021">
    <property type="entry name" value="UPF0102"/>
    <property type="match status" value="1"/>
</dbReference>
<keyword evidence="3" id="KW-0540">Nuclease</keyword>